<evidence type="ECO:0000313" key="3">
    <source>
        <dbReference type="WBParaSite" id="PSAMB.scaffold91size81377.g1587.t1"/>
    </source>
</evidence>
<sequence length="119" mass="13109">MGAWLSRLQTDASDFADFEKRTPEKGEMFQTPTATATGRSRVLNTDPRSPTASINRTPIEVESTPKRLMSVDSDASAIDSPSIPLLKKPKDSLHKRVLEKRLPLATRNFSDSPLPADSN</sequence>
<dbReference type="AlphaFoldDB" id="A0A914XNK2"/>
<feature type="region of interest" description="Disordered" evidence="1">
    <location>
        <begin position="15"/>
        <end position="55"/>
    </location>
</feature>
<feature type="compositionally biased region" description="Basic and acidic residues" evidence="1">
    <location>
        <begin position="17"/>
        <end position="27"/>
    </location>
</feature>
<organism evidence="2 3">
    <name type="scientific">Plectus sambesii</name>
    <dbReference type="NCBI Taxonomy" id="2011161"/>
    <lineage>
        <taxon>Eukaryota</taxon>
        <taxon>Metazoa</taxon>
        <taxon>Ecdysozoa</taxon>
        <taxon>Nematoda</taxon>
        <taxon>Chromadorea</taxon>
        <taxon>Plectida</taxon>
        <taxon>Plectina</taxon>
        <taxon>Plectoidea</taxon>
        <taxon>Plectidae</taxon>
        <taxon>Plectus</taxon>
    </lineage>
</organism>
<evidence type="ECO:0000313" key="2">
    <source>
        <dbReference type="Proteomes" id="UP000887566"/>
    </source>
</evidence>
<feature type="compositionally biased region" description="Polar residues" evidence="1">
    <location>
        <begin position="30"/>
        <end position="55"/>
    </location>
</feature>
<name>A0A914XNK2_9BILA</name>
<dbReference type="WBParaSite" id="PSAMB.scaffold91size81377.g1587.t1">
    <property type="protein sequence ID" value="PSAMB.scaffold91size81377.g1587.t1"/>
    <property type="gene ID" value="PSAMB.scaffold91size81377.g1587"/>
</dbReference>
<keyword evidence="2" id="KW-1185">Reference proteome</keyword>
<evidence type="ECO:0000256" key="1">
    <source>
        <dbReference type="SAM" id="MobiDB-lite"/>
    </source>
</evidence>
<dbReference type="Proteomes" id="UP000887566">
    <property type="component" value="Unplaced"/>
</dbReference>
<proteinExistence type="predicted"/>
<protein>
    <submittedName>
        <fullName evidence="3">Uncharacterized protein</fullName>
    </submittedName>
</protein>
<reference evidence="3" key="1">
    <citation type="submission" date="2022-11" db="UniProtKB">
        <authorList>
            <consortium name="WormBaseParasite"/>
        </authorList>
    </citation>
    <scope>IDENTIFICATION</scope>
</reference>
<accession>A0A914XNK2</accession>